<evidence type="ECO:0000313" key="18">
    <source>
        <dbReference type="EMBL" id="KAF2689975.1"/>
    </source>
</evidence>
<keyword evidence="9" id="KW-0804">Transcription</keyword>
<keyword evidence="6 11" id="KW-0694">RNA-binding</keyword>
<dbReference type="SUPFAM" id="SSF57850">
    <property type="entry name" value="RING/U-box"/>
    <property type="match status" value="1"/>
</dbReference>
<feature type="coiled-coil region" evidence="13">
    <location>
        <begin position="79"/>
        <end position="112"/>
    </location>
</feature>
<keyword evidence="3 12" id="KW-0479">Metal-binding</keyword>
<dbReference type="Proteomes" id="UP000799291">
    <property type="component" value="Unassembled WGS sequence"/>
</dbReference>
<evidence type="ECO:0000256" key="7">
    <source>
        <dbReference type="ARBA" id="ARBA00023015"/>
    </source>
</evidence>
<dbReference type="CDD" id="cd16618">
    <property type="entry name" value="mRING-HC-C4C4_CNOT4"/>
    <property type="match status" value="1"/>
</dbReference>
<feature type="compositionally biased region" description="Basic and acidic residues" evidence="14">
    <location>
        <begin position="439"/>
        <end position="452"/>
    </location>
</feature>
<feature type="region of interest" description="Disordered" evidence="14">
    <location>
        <begin position="249"/>
        <end position="395"/>
    </location>
</feature>
<dbReference type="GO" id="GO:0000956">
    <property type="term" value="P:nuclear-transcribed mRNA catabolic process"/>
    <property type="evidence" value="ECO:0007669"/>
    <property type="project" value="UniProtKB-ARBA"/>
</dbReference>
<dbReference type="GO" id="GO:0010557">
    <property type="term" value="P:positive regulation of macromolecule biosynthetic process"/>
    <property type="evidence" value="ECO:0007669"/>
    <property type="project" value="UniProtKB-ARBA"/>
</dbReference>
<dbReference type="EMBL" id="MU005571">
    <property type="protein sequence ID" value="KAF2689975.1"/>
    <property type="molecule type" value="Genomic_DNA"/>
</dbReference>
<dbReference type="InterPro" id="IPR012677">
    <property type="entry name" value="Nucleotide-bd_a/b_plait_sf"/>
</dbReference>
<evidence type="ECO:0000256" key="9">
    <source>
        <dbReference type="ARBA" id="ARBA00023163"/>
    </source>
</evidence>
<feature type="compositionally biased region" description="Basic and acidic residues" evidence="14">
    <location>
        <begin position="339"/>
        <end position="358"/>
    </location>
</feature>
<evidence type="ECO:0000259" key="17">
    <source>
        <dbReference type="PROSITE" id="PS50103"/>
    </source>
</evidence>
<dbReference type="Gene3D" id="3.30.40.10">
    <property type="entry name" value="Zinc/RING finger domain, C3HC4 (zinc finger)"/>
    <property type="match status" value="1"/>
</dbReference>
<reference evidence="18" key="1">
    <citation type="journal article" date="2020" name="Stud. Mycol.">
        <title>101 Dothideomycetes genomes: a test case for predicting lifestyles and emergence of pathogens.</title>
        <authorList>
            <person name="Haridas S."/>
            <person name="Albert R."/>
            <person name="Binder M."/>
            <person name="Bloem J."/>
            <person name="Labutti K."/>
            <person name="Salamov A."/>
            <person name="Andreopoulos B."/>
            <person name="Baker S."/>
            <person name="Barry K."/>
            <person name="Bills G."/>
            <person name="Bluhm B."/>
            <person name="Cannon C."/>
            <person name="Castanera R."/>
            <person name="Culley D."/>
            <person name="Daum C."/>
            <person name="Ezra D."/>
            <person name="Gonzalez J."/>
            <person name="Henrissat B."/>
            <person name="Kuo A."/>
            <person name="Liang C."/>
            <person name="Lipzen A."/>
            <person name="Lutzoni F."/>
            <person name="Magnuson J."/>
            <person name="Mondo S."/>
            <person name="Nolan M."/>
            <person name="Ohm R."/>
            <person name="Pangilinan J."/>
            <person name="Park H.-J."/>
            <person name="Ramirez L."/>
            <person name="Alfaro M."/>
            <person name="Sun H."/>
            <person name="Tritt A."/>
            <person name="Yoshinaga Y."/>
            <person name="Zwiers L.-H."/>
            <person name="Turgeon B."/>
            <person name="Goodwin S."/>
            <person name="Spatafora J."/>
            <person name="Crous P."/>
            <person name="Grigoriev I."/>
        </authorList>
    </citation>
    <scope>NUCLEOTIDE SEQUENCE</scope>
    <source>
        <strain evidence="18">CBS 122367</strain>
    </source>
</reference>
<gene>
    <name evidence="18" type="ORF">K458DRAFT_412820</name>
</gene>
<evidence type="ECO:0000256" key="14">
    <source>
        <dbReference type="SAM" id="MobiDB-lite"/>
    </source>
</evidence>
<dbReference type="InterPro" id="IPR039515">
    <property type="entry name" value="NOT4_mRING-HC-C4C4"/>
</dbReference>
<keyword evidence="4 12" id="KW-0863">Zinc-finger</keyword>
<dbReference type="Pfam" id="PF14570">
    <property type="entry name" value="zf-RING_4"/>
    <property type="match status" value="1"/>
</dbReference>
<evidence type="ECO:0000256" key="10">
    <source>
        <dbReference type="ARBA" id="ARBA00023242"/>
    </source>
</evidence>
<feature type="domain" description="C3H1-type" evidence="17">
    <location>
        <begin position="206"/>
        <end position="233"/>
    </location>
</feature>
<dbReference type="InterPro" id="IPR000571">
    <property type="entry name" value="Znf_CCCH"/>
</dbReference>
<feature type="compositionally biased region" description="Low complexity" evidence="14">
    <location>
        <begin position="594"/>
        <end position="607"/>
    </location>
</feature>
<feature type="compositionally biased region" description="Polar residues" evidence="14">
    <location>
        <begin position="249"/>
        <end position="263"/>
    </location>
</feature>
<feature type="compositionally biased region" description="Low complexity" evidence="14">
    <location>
        <begin position="264"/>
        <end position="279"/>
    </location>
</feature>
<dbReference type="AlphaFoldDB" id="A0A6G1JIH8"/>
<keyword evidence="5 12" id="KW-0862">Zinc</keyword>
<keyword evidence="2" id="KW-0678">Repressor</keyword>
<organism evidence="18 19">
    <name type="scientific">Lentithecium fluviatile CBS 122367</name>
    <dbReference type="NCBI Taxonomy" id="1168545"/>
    <lineage>
        <taxon>Eukaryota</taxon>
        <taxon>Fungi</taxon>
        <taxon>Dikarya</taxon>
        <taxon>Ascomycota</taxon>
        <taxon>Pezizomycotina</taxon>
        <taxon>Dothideomycetes</taxon>
        <taxon>Pleosporomycetidae</taxon>
        <taxon>Pleosporales</taxon>
        <taxon>Massarineae</taxon>
        <taxon>Lentitheciaceae</taxon>
        <taxon>Lentithecium</taxon>
    </lineage>
</organism>
<dbReference type="CDD" id="cd12438">
    <property type="entry name" value="RRM_CNOT4"/>
    <property type="match status" value="1"/>
</dbReference>
<accession>A0A6G1JIH8</accession>
<comment type="subcellular location">
    <subcellularLocation>
        <location evidence="1">Nucleus</location>
    </subcellularLocation>
</comment>
<evidence type="ECO:0000256" key="4">
    <source>
        <dbReference type="ARBA" id="ARBA00022771"/>
    </source>
</evidence>
<dbReference type="InterPro" id="IPR034261">
    <property type="entry name" value="CNOT4_RRM"/>
</dbReference>
<feature type="compositionally biased region" description="Polar residues" evidence="14">
    <location>
        <begin position="557"/>
        <end position="584"/>
    </location>
</feature>
<feature type="region of interest" description="Disordered" evidence="14">
    <location>
        <begin position="427"/>
        <end position="499"/>
    </location>
</feature>
<dbReference type="InterPro" id="IPR013083">
    <property type="entry name" value="Znf_RING/FYVE/PHD"/>
</dbReference>
<evidence type="ECO:0000256" key="13">
    <source>
        <dbReference type="SAM" id="Coils"/>
    </source>
</evidence>
<dbReference type="GO" id="GO:0051254">
    <property type="term" value="P:positive regulation of RNA metabolic process"/>
    <property type="evidence" value="ECO:0007669"/>
    <property type="project" value="UniProtKB-ARBA"/>
</dbReference>
<dbReference type="GO" id="GO:0005634">
    <property type="term" value="C:nucleus"/>
    <property type="evidence" value="ECO:0007669"/>
    <property type="project" value="UniProtKB-SubCell"/>
</dbReference>
<evidence type="ECO:0000256" key="8">
    <source>
        <dbReference type="ARBA" id="ARBA00023054"/>
    </source>
</evidence>
<dbReference type="FunFam" id="3.30.70.330:FF:000257">
    <property type="entry name" value="CCR4-NOT core complex subunit Not4"/>
    <property type="match status" value="1"/>
</dbReference>
<evidence type="ECO:0000256" key="5">
    <source>
        <dbReference type="ARBA" id="ARBA00022833"/>
    </source>
</evidence>
<dbReference type="PANTHER" id="PTHR12603:SF0">
    <property type="entry name" value="CCR4-NOT TRANSCRIPTION COMPLEX SUBUNIT 4"/>
    <property type="match status" value="1"/>
</dbReference>
<evidence type="ECO:0000256" key="3">
    <source>
        <dbReference type="ARBA" id="ARBA00022723"/>
    </source>
</evidence>
<evidence type="ECO:0000256" key="1">
    <source>
        <dbReference type="ARBA" id="ARBA00004123"/>
    </source>
</evidence>
<feature type="compositionally biased region" description="Basic residues" evidence="14">
    <location>
        <begin position="760"/>
        <end position="771"/>
    </location>
</feature>
<feature type="region of interest" description="Disordered" evidence="14">
    <location>
        <begin position="557"/>
        <end position="611"/>
    </location>
</feature>
<evidence type="ECO:0000313" key="19">
    <source>
        <dbReference type="Proteomes" id="UP000799291"/>
    </source>
</evidence>
<proteinExistence type="predicted"/>
<evidence type="ECO:0000256" key="12">
    <source>
        <dbReference type="PROSITE-ProRule" id="PRU00723"/>
    </source>
</evidence>
<dbReference type="Pfam" id="PF00076">
    <property type="entry name" value="RRM_1"/>
    <property type="match status" value="1"/>
</dbReference>
<feature type="domain" description="RING-type" evidence="15">
    <location>
        <begin position="18"/>
        <end position="61"/>
    </location>
</feature>
<dbReference type="Gene3D" id="3.30.70.330">
    <property type="match status" value="1"/>
</dbReference>
<dbReference type="PROSITE" id="PS50089">
    <property type="entry name" value="ZF_RING_2"/>
    <property type="match status" value="1"/>
</dbReference>
<keyword evidence="7" id="KW-0805">Transcription regulation</keyword>
<dbReference type="InterPro" id="IPR001841">
    <property type="entry name" value="Znf_RING"/>
</dbReference>
<feature type="compositionally biased region" description="Polar residues" evidence="14">
    <location>
        <begin position="315"/>
        <end position="329"/>
    </location>
</feature>
<feature type="compositionally biased region" description="Pro residues" evidence="14">
    <location>
        <begin position="375"/>
        <end position="387"/>
    </location>
</feature>
<sequence length="830" mass="89082">MSRIQQDQFVDDDEEECCPLCVEEFDLSDRNFRPCPCGYQICQFCFNNIKTTMNGLCPACRRPYDESTIEFKNITPEEMAKHKQQIAQKAKKNAQIRQKEAQKAEADSLSRKHLAGLRVVQKNLVYVTGLTPTIREDRLLDTLRGADYFGQYGKIIKIVVSKARENAQHQQSVGVYVTFARKEDAAACIAAVDGSQNGERTLRAQYGTTKYCSAYLRGEQCNNRNCMFLHEPGEDNDSFTRQDLSMMNSIQTQQPAQSATSRSAPPAHHGPPVAAAATPMNRQDSNDASSPTDTPGLPATASWGSKAAQERRASRSTNASNPSPMTTNAVPAPQTAKPSKVEDSTLKKKGKEKEKEKSAQTSKSATPQPQSQPQSQPPAPIRPPKPRIPGLDNLLKTITDPSFKFVFSSATLSEDDFRAIMEFPQLLDPNGGAKRRAVREKEKELAAQREAEAQAASEQLPQAAPQQPPQQQTTAEGEDHETTAGGSLQLGGEPEEGQQTVTGHLNQHAIAPPGQPAFGGNLFGQNSTLAEDFGNLGLNNTRGLTQQQQQNLLLSNFKSGPQSAGLMSNFQNSQGQQPHAQTGNAPGHGRHASRFSFANDSSSASASVHPVANQKIMSQQSSMMPKNSNHFNQMSQHQPLSGQFYTSGVQGPPPGLKATGTPPVSGGGMFSQGHGFATGGLGYAANAAGRNNNDALYQDLLRGGRMDGGARVADAGKRESMFPSFLNQHPTTSTPAPAPGLLNFPYGASPGAYQESGSQKSKKKGKKHRHANTSSSGGGGVVDVQDPSILQARFSQGGGLVNQGLYGQGQGGFSSLNNYNNFGGGAPGRW</sequence>
<feature type="zinc finger region" description="C3H1-type" evidence="12">
    <location>
        <begin position="206"/>
        <end position="233"/>
    </location>
</feature>
<dbReference type="FunFam" id="3.30.40.10:FF:000006">
    <property type="entry name" value="CCR4-NOT transcription complex subunit 4"/>
    <property type="match status" value="1"/>
</dbReference>
<dbReference type="InterPro" id="IPR000504">
    <property type="entry name" value="RRM_dom"/>
</dbReference>
<dbReference type="OrthoDB" id="1923159at2759"/>
<feature type="compositionally biased region" description="Low complexity" evidence="14">
    <location>
        <begin position="360"/>
        <end position="374"/>
    </location>
</feature>
<dbReference type="PROSITE" id="PS50102">
    <property type="entry name" value="RRM"/>
    <property type="match status" value="1"/>
</dbReference>
<feature type="domain" description="RRM" evidence="16">
    <location>
        <begin position="123"/>
        <end position="209"/>
    </location>
</feature>
<dbReference type="GO" id="GO:0030015">
    <property type="term" value="C:CCR4-NOT core complex"/>
    <property type="evidence" value="ECO:0007669"/>
    <property type="project" value="UniProtKB-ARBA"/>
</dbReference>
<keyword evidence="19" id="KW-1185">Reference proteome</keyword>
<dbReference type="InterPro" id="IPR039780">
    <property type="entry name" value="Mot2"/>
</dbReference>
<protein>
    <submittedName>
        <fullName evidence="18">Uncharacterized protein</fullName>
    </submittedName>
</protein>
<evidence type="ECO:0000256" key="2">
    <source>
        <dbReference type="ARBA" id="ARBA00022491"/>
    </source>
</evidence>
<feature type="region of interest" description="Disordered" evidence="14">
    <location>
        <begin position="728"/>
        <end position="784"/>
    </location>
</feature>
<dbReference type="SMART" id="SM00361">
    <property type="entry name" value="RRM_1"/>
    <property type="match status" value="1"/>
</dbReference>
<evidence type="ECO:0000259" key="16">
    <source>
        <dbReference type="PROSITE" id="PS50102"/>
    </source>
</evidence>
<dbReference type="SUPFAM" id="SSF54928">
    <property type="entry name" value="RNA-binding domain, RBD"/>
    <property type="match status" value="1"/>
</dbReference>
<evidence type="ECO:0000256" key="6">
    <source>
        <dbReference type="ARBA" id="ARBA00022884"/>
    </source>
</evidence>
<evidence type="ECO:0000256" key="11">
    <source>
        <dbReference type="PROSITE-ProRule" id="PRU00176"/>
    </source>
</evidence>
<keyword evidence="10" id="KW-0539">Nucleus</keyword>
<dbReference type="GO" id="GO:0003723">
    <property type="term" value="F:RNA binding"/>
    <property type="evidence" value="ECO:0007669"/>
    <property type="project" value="UniProtKB-UniRule"/>
</dbReference>
<feature type="compositionally biased region" description="Low complexity" evidence="14">
    <location>
        <begin position="453"/>
        <end position="475"/>
    </location>
</feature>
<dbReference type="PROSITE" id="PS50103">
    <property type="entry name" value="ZF_C3H1"/>
    <property type="match status" value="1"/>
</dbReference>
<dbReference type="InterPro" id="IPR003954">
    <property type="entry name" value="RRM_euk-type"/>
</dbReference>
<dbReference type="GO" id="GO:0008270">
    <property type="term" value="F:zinc ion binding"/>
    <property type="evidence" value="ECO:0007669"/>
    <property type="project" value="UniProtKB-KW"/>
</dbReference>
<dbReference type="GO" id="GO:0016567">
    <property type="term" value="P:protein ubiquitination"/>
    <property type="evidence" value="ECO:0007669"/>
    <property type="project" value="TreeGrafter"/>
</dbReference>
<evidence type="ECO:0000259" key="15">
    <source>
        <dbReference type="PROSITE" id="PS50089"/>
    </source>
</evidence>
<keyword evidence="8 13" id="KW-0175">Coiled coil</keyword>
<dbReference type="GO" id="GO:0061630">
    <property type="term" value="F:ubiquitin protein ligase activity"/>
    <property type="evidence" value="ECO:0007669"/>
    <property type="project" value="UniProtKB-ARBA"/>
</dbReference>
<name>A0A6G1JIH8_9PLEO</name>
<dbReference type="InterPro" id="IPR035979">
    <property type="entry name" value="RBD_domain_sf"/>
</dbReference>
<feature type="compositionally biased region" description="Polar residues" evidence="14">
    <location>
        <begin position="280"/>
        <end position="293"/>
    </location>
</feature>
<dbReference type="PANTHER" id="PTHR12603">
    <property type="entry name" value="CCR4-NOT TRANSCRIPTION COMPLEX RELATED"/>
    <property type="match status" value="1"/>
</dbReference>